<proteinExistence type="predicted"/>
<dbReference type="EMBL" id="BARU01029161">
    <property type="protein sequence ID" value="GAH63874.1"/>
    <property type="molecule type" value="Genomic_DNA"/>
</dbReference>
<comment type="caution">
    <text evidence="1">The sequence shown here is derived from an EMBL/GenBank/DDBJ whole genome shotgun (WGS) entry which is preliminary data.</text>
</comment>
<organism evidence="1">
    <name type="scientific">marine sediment metagenome</name>
    <dbReference type="NCBI Taxonomy" id="412755"/>
    <lineage>
        <taxon>unclassified sequences</taxon>
        <taxon>metagenomes</taxon>
        <taxon>ecological metagenomes</taxon>
    </lineage>
</organism>
<evidence type="ECO:0000313" key="1">
    <source>
        <dbReference type="EMBL" id="GAH63874.1"/>
    </source>
</evidence>
<accession>X1ICM5</accession>
<protein>
    <submittedName>
        <fullName evidence="1">Uncharacterized protein</fullName>
    </submittedName>
</protein>
<reference evidence="1" key="1">
    <citation type="journal article" date="2014" name="Front. Microbiol.">
        <title>High frequency of phylogenetically diverse reductive dehalogenase-homologous genes in deep subseafloor sedimentary metagenomes.</title>
        <authorList>
            <person name="Kawai M."/>
            <person name="Futagami T."/>
            <person name="Toyoda A."/>
            <person name="Takaki Y."/>
            <person name="Nishi S."/>
            <person name="Hori S."/>
            <person name="Arai W."/>
            <person name="Tsubouchi T."/>
            <person name="Morono Y."/>
            <person name="Uchiyama I."/>
            <person name="Ito T."/>
            <person name="Fujiyama A."/>
            <person name="Inagaki F."/>
            <person name="Takami H."/>
        </authorList>
    </citation>
    <scope>NUCLEOTIDE SEQUENCE</scope>
    <source>
        <strain evidence="1">Expedition CK06-06</strain>
    </source>
</reference>
<dbReference type="AlphaFoldDB" id="X1ICM5"/>
<gene>
    <name evidence="1" type="ORF">S03H2_46449</name>
</gene>
<sequence>MENERDSKEYAWKWVTESELLCPSACDLCFALLTSPDDISDCTLYDGENNLGRTIALLEGSANRSFPFLPAKPIYCRRGLYVEKGTRMKGVLIQWRPRLAKEG</sequence>
<name>X1ICM5_9ZZZZ</name>